<evidence type="ECO:0000313" key="2">
    <source>
        <dbReference type="Proteomes" id="UP000035681"/>
    </source>
</evidence>
<evidence type="ECO:0000313" key="3">
    <source>
        <dbReference type="WBParaSite" id="SSTP_0001172800.1"/>
    </source>
</evidence>
<feature type="compositionally biased region" description="Basic and acidic residues" evidence="1">
    <location>
        <begin position="69"/>
        <end position="91"/>
    </location>
</feature>
<dbReference type="WBParaSite" id="TCONS_00002395.p1">
    <property type="protein sequence ID" value="TCONS_00002395.p1"/>
    <property type="gene ID" value="XLOC_002247"/>
</dbReference>
<accession>A0A0K0EQJ9</accession>
<dbReference type="AlphaFoldDB" id="A0A0K0EQJ9"/>
<dbReference type="WBParaSite" id="SSTP_0001172800.1">
    <property type="protein sequence ID" value="SSTP_0001172800.1"/>
    <property type="gene ID" value="SSTP_0001172800"/>
</dbReference>
<feature type="compositionally biased region" description="Low complexity" evidence="1">
    <location>
        <begin position="52"/>
        <end position="63"/>
    </location>
</feature>
<name>A0A0K0EQJ9_STRER</name>
<protein>
    <submittedName>
        <fullName evidence="3">Pre-mRNA-splicing factor CWC15</fullName>
    </submittedName>
</protein>
<evidence type="ECO:0000256" key="1">
    <source>
        <dbReference type="SAM" id="MobiDB-lite"/>
    </source>
</evidence>
<sequence length="172" mass="20381">MKTKNGVSTIEKIDKYREEKQFPSKDELFWDAKRQEESDDEAPEEMTYQGFTKKSSLKMTKMSSKAKKALKEEEDNKLLSEESKNKDKDINNDLDSSEEDLEDEEDDVLEDVDSETEITQNNIDEKIHKKIIIKPKVPFNFKSSLLSRKRNEDDLYLDMEKQNNYFKKQKFC</sequence>
<dbReference type="Proteomes" id="UP000035681">
    <property type="component" value="Unplaced"/>
</dbReference>
<feature type="region of interest" description="Disordered" evidence="1">
    <location>
        <begin position="24"/>
        <end position="121"/>
    </location>
</feature>
<feature type="compositionally biased region" description="Acidic residues" evidence="1">
    <location>
        <begin position="95"/>
        <end position="116"/>
    </location>
</feature>
<organism evidence="3">
    <name type="scientific">Strongyloides stercoralis</name>
    <name type="common">Threadworm</name>
    <dbReference type="NCBI Taxonomy" id="6248"/>
    <lineage>
        <taxon>Eukaryota</taxon>
        <taxon>Metazoa</taxon>
        <taxon>Ecdysozoa</taxon>
        <taxon>Nematoda</taxon>
        <taxon>Chromadorea</taxon>
        <taxon>Rhabditida</taxon>
        <taxon>Tylenchina</taxon>
        <taxon>Panagrolaimomorpha</taxon>
        <taxon>Strongyloidoidea</taxon>
        <taxon>Strongyloididae</taxon>
        <taxon>Strongyloides</taxon>
    </lineage>
</organism>
<keyword evidence="2" id="KW-1185">Reference proteome</keyword>
<proteinExistence type="predicted"/>
<reference evidence="3" key="1">
    <citation type="submission" date="2015-08" db="UniProtKB">
        <authorList>
            <consortium name="WormBaseParasite"/>
        </authorList>
    </citation>
    <scope>IDENTIFICATION</scope>
</reference>
<feature type="compositionally biased region" description="Basic and acidic residues" evidence="1">
    <location>
        <begin position="24"/>
        <end position="36"/>
    </location>
</feature>